<evidence type="ECO:0000259" key="2">
    <source>
        <dbReference type="Pfam" id="PF13843"/>
    </source>
</evidence>
<evidence type="ECO:0000256" key="1">
    <source>
        <dbReference type="SAM" id="MobiDB-lite"/>
    </source>
</evidence>
<feature type="region of interest" description="Disordered" evidence="1">
    <location>
        <begin position="74"/>
        <end position="151"/>
    </location>
</feature>
<proteinExistence type="predicted"/>
<accession>A0A835LBL6</accession>
<keyword evidence="4" id="KW-1185">Reference proteome</keyword>
<comment type="caution">
    <text evidence="3">The sequence shown here is derived from an EMBL/GenBank/DDBJ whole genome shotgun (WGS) entry which is preliminary data.</text>
</comment>
<feature type="domain" description="PiggyBac transposable element-derived protein" evidence="2">
    <location>
        <begin position="187"/>
        <end position="342"/>
    </location>
</feature>
<dbReference type="PANTHER" id="PTHR47272:SF1">
    <property type="entry name" value="PIGGYBAC TRANSPOSABLE ELEMENT-DERIVED PROTEIN 3-LIKE"/>
    <property type="match status" value="1"/>
</dbReference>
<dbReference type="Proteomes" id="UP000648187">
    <property type="component" value="Unassembled WGS sequence"/>
</dbReference>
<feature type="region of interest" description="Disordered" evidence="1">
    <location>
        <begin position="1"/>
        <end position="48"/>
    </location>
</feature>
<dbReference type="PANTHER" id="PTHR47272">
    <property type="entry name" value="DDE_TNP_1_7 DOMAIN-CONTAINING PROTEIN"/>
    <property type="match status" value="1"/>
</dbReference>
<dbReference type="EMBL" id="JACKWZ010000007">
    <property type="protein sequence ID" value="KAF9423715.1"/>
    <property type="molecule type" value="Genomic_DNA"/>
</dbReference>
<gene>
    <name evidence="3" type="ORF">HW555_001041</name>
</gene>
<feature type="compositionally biased region" description="Low complexity" evidence="1">
    <location>
        <begin position="104"/>
        <end position="126"/>
    </location>
</feature>
<evidence type="ECO:0000313" key="4">
    <source>
        <dbReference type="Proteomes" id="UP000648187"/>
    </source>
</evidence>
<dbReference type="AlphaFoldDB" id="A0A835LBL6"/>
<protein>
    <recommendedName>
        <fullName evidence="2">PiggyBac transposable element-derived protein domain-containing protein</fullName>
    </recommendedName>
</protein>
<organism evidence="3 4">
    <name type="scientific">Spodoptera exigua</name>
    <name type="common">Beet armyworm</name>
    <name type="synonym">Noctua fulgens</name>
    <dbReference type="NCBI Taxonomy" id="7107"/>
    <lineage>
        <taxon>Eukaryota</taxon>
        <taxon>Metazoa</taxon>
        <taxon>Ecdysozoa</taxon>
        <taxon>Arthropoda</taxon>
        <taxon>Hexapoda</taxon>
        <taxon>Insecta</taxon>
        <taxon>Pterygota</taxon>
        <taxon>Neoptera</taxon>
        <taxon>Endopterygota</taxon>
        <taxon>Lepidoptera</taxon>
        <taxon>Glossata</taxon>
        <taxon>Ditrysia</taxon>
        <taxon>Noctuoidea</taxon>
        <taxon>Noctuidae</taxon>
        <taxon>Amphipyrinae</taxon>
        <taxon>Spodoptera</taxon>
    </lineage>
</organism>
<dbReference type="InterPro" id="IPR029526">
    <property type="entry name" value="PGBD"/>
</dbReference>
<sequence length="437" mass="49920">MAWRSKKIFSLLPPVESEESDIESDDDLEGNLERREYYCNSDSDSSSIRTISPALYDILADLSDNKDHEHMNVAEQPSQTAPDESSPFPGKPSAPSCYIPETPSPIVSASPSSSISRPTLLSNTVTRRTRQTTIIDSSPMPPPATTTPVAKKRKMKHLDFIFLKRLYTGTVHTSDSPNFKERHDILSPKQYFQNFFTNELVEMTNLYSVQTTGKSICVTQKEIEVLLGIEILMGIVDLPAVEDYWSADLKYEQISSAMSLKRYRSIKRYLHFCDNTNVDQNDRYNKISPVMEYIRKQCLKIEEERSFAIDEMIIPYKGKKAGSRRQYMPKKPRRGTFEVVCDNSKKIACALALINTCTKSRFNVMTNSPKLATITKPVQPRPVDDARLDCYDHFPIFTSQGRCRLCKNGKTMIMCTKCQQRLCLTAKKSCYLRFHKE</sequence>
<reference evidence="3" key="1">
    <citation type="submission" date="2020-08" db="EMBL/GenBank/DDBJ databases">
        <title>Spodoptera exigua strain:BAW_Kor-Di-RS1 Genome sequencing and assembly.</title>
        <authorList>
            <person name="Kim J."/>
            <person name="Nam H.Y."/>
            <person name="Kwon M."/>
            <person name="Choi J.H."/>
            <person name="Cho S.R."/>
            <person name="Kim G.-H."/>
        </authorList>
    </citation>
    <scope>NUCLEOTIDE SEQUENCE</scope>
    <source>
        <strain evidence="3">BAW_Kor-Di-RS1</strain>
        <tissue evidence="3">Whole-body</tissue>
    </source>
</reference>
<evidence type="ECO:0000313" key="3">
    <source>
        <dbReference type="EMBL" id="KAF9423715.1"/>
    </source>
</evidence>
<feature type="compositionally biased region" description="Acidic residues" evidence="1">
    <location>
        <begin position="16"/>
        <end position="30"/>
    </location>
</feature>
<feature type="non-terminal residue" evidence="3">
    <location>
        <position position="437"/>
    </location>
</feature>
<name>A0A835LBL6_SPOEX</name>
<dbReference type="Pfam" id="PF13843">
    <property type="entry name" value="DDE_Tnp_1_7"/>
    <property type="match status" value="1"/>
</dbReference>